<accession>A0ABT8KI23</accession>
<evidence type="ECO:0000256" key="1">
    <source>
        <dbReference type="SAM" id="Phobius"/>
    </source>
</evidence>
<keyword evidence="1" id="KW-1133">Transmembrane helix</keyword>
<keyword evidence="1" id="KW-0472">Membrane</keyword>
<sequence>MDGDTLALRWALVAVVAALNIRNATLMDAAPLAAIAWILLAWAAAGVIWNTSRRAR</sequence>
<dbReference type="EMBL" id="JAROCF010000002">
    <property type="protein sequence ID" value="MDN4616426.1"/>
    <property type="molecule type" value="Genomic_DNA"/>
</dbReference>
<name>A0ABT8KI23_9MICO</name>
<gene>
    <name evidence="2" type="ORF">P5G50_18415</name>
</gene>
<feature type="transmembrane region" description="Helical" evidence="1">
    <location>
        <begin position="30"/>
        <end position="49"/>
    </location>
</feature>
<evidence type="ECO:0000313" key="3">
    <source>
        <dbReference type="Proteomes" id="UP001174208"/>
    </source>
</evidence>
<keyword evidence="3" id="KW-1185">Reference proteome</keyword>
<proteinExistence type="predicted"/>
<dbReference type="RefSeq" id="WP_301209605.1">
    <property type="nucleotide sequence ID" value="NZ_JAROCF010000002.1"/>
</dbReference>
<comment type="caution">
    <text evidence="2">The sequence shown here is derived from an EMBL/GenBank/DDBJ whole genome shotgun (WGS) entry which is preliminary data.</text>
</comment>
<organism evidence="2 3">
    <name type="scientific">Leifsonia williamsii</name>
    <dbReference type="NCBI Taxonomy" id="3035919"/>
    <lineage>
        <taxon>Bacteria</taxon>
        <taxon>Bacillati</taxon>
        <taxon>Actinomycetota</taxon>
        <taxon>Actinomycetes</taxon>
        <taxon>Micrococcales</taxon>
        <taxon>Microbacteriaceae</taxon>
        <taxon>Leifsonia</taxon>
    </lineage>
</organism>
<reference evidence="2" key="1">
    <citation type="submission" date="2023-06" db="EMBL/GenBank/DDBJ databases">
        <title>MT1 and MT2 Draft Genomes of Novel Species.</title>
        <authorList>
            <person name="Venkateswaran K."/>
        </authorList>
    </citation>
    <scope>NUCLEOTIDE SEQUENCE</scope>
    <source>
        <strain evidence="2">F6_8S_P_1B</strain>
    </source>
</reference>
<protein>
    <submittedName>
        <fullName evidence="2">Uncharacterized protein</fullName>
    </submittedName>
</protein>
<dbReference type="Proteomes" id="UP001174208">
    <property type="component" value="Unassembled WGS sequence"/>
</dbReference>
<evidence type="ECO:0000313" key="2">
    <source>
        <dbReference type="EMBL" id="MDN4616426.1"/>
    </source>
</evidence>
<keyword evidence="1" id="KW-0812">Transmembrane</keyword>